<protein>
    <submittedName>
        <fullName evidence="1">Uncharacterized protein</fullName>
    </submittedName>
</protein>
<organism evidence="1">
    <name type="scientific">Anguilla anguilla</name>
    <name type="common">European freshwater eel</name>
    <name type="synonym">Muraena anguilla</name>
    <dbReference type="NCBI Taxonomy" id="7936"/>
    <lineage>
        <taxon>Eukaryota</taxon>
        <taxon>Metazoa</taxon>
        <taxon>Chordata</taxon>
        <taxon>Craniata</taxon>
        <taxon>Vertebrata</taxon>
        <taxon>Euteleostomi</taxon>
        <taxon>Actinopterygii</taxon>
        <taxon>Neopterygii</taxon>
        <taxon>Teleostei</taxon>
        <taxon>Anguilliformes</taxon>
        <taxon>Anguillidae</taxon>
        <taxon>Anguilla</taxon>
    </lineage>
</organism>
<reference evidence="1" key="1">
    <citation type="submission" date="2014-11" db="EMBL/GenBank/DDBJ databases">
        <authorList>
            <person name="Amaro Gonzalez C."/>
        </authorList>
    </citation>
    <scope>NUCLEOTIDE SEQUENCE</scope>
</reference>
<dbReference type="EMBL" id="GBXM01073344">
    <property type="protein sequence ID" value="JAH35233.1"/>
    <property type="molecule type" value="Transcribed_RNA"/>
</dbReference>
<proteinExistence type="predicted"/>
<sequence>MGHCSWDWTVRVRGGFGPKRRVRGKTQNSKR</sequence>
<accession>A0A0E9S3Z4</accession>
<dbReference type="AlphaFoldDB" id="A0A0E9S3Z4"/>
<evidence type="ECO:0000313" key="1">
    <source>
        <dbReference type="EMBL" id="JAH35233.1"/>
    </source>
</evidence>
<name>A0A0E9S3Z4_ANGAN</name>
<reference evidence="1" key="2">
    <citation type="journal article" date="2015" name="Fish Shellfish Immunol.">
        <title>Early steps in the European eel (Anguilla anguilla)-Vibrio vulnificus interaction in the gills: Role of the RtxA13 toxin.</title>
        <authorList>
            <person name="Callol A."/>
            <person name="Pajuelo D."/>
            <person name="Ebbesson L."/>
            <person name="Teles M."/>
            <person name="MacKenzie S."/>
            <person name="Amaro C."/>
        </authorList>
    </citation>
    <scope>NUCLEOTIDE SEQUENCE</scope>
</reference>